<dbReference type="GO" id="GO:0009003">
    <property type="term" value="F:signal peptidase activity"/>
    <property type="evidence" value="ECO:0007669"/>
    <property type="project" value="UniProtKB-EC"/>
</dbReference>
<evidence type="ECO:0000256" key="1">
    <source>
        <dbReference type="ARBA" id="ARBA00000677"/>
    </source>
</evidence>
<dbReference type="PRINTS" id="PR00727">
    <property type="entry name" value="LEADERPTASE"/>
</dbReference>
<evidence type="ECO:0000313" key="6">
    <source>
        <dbReference type="EMBL" id="GAF95207.1"/>
    </source>
</evidence>
<dbReference type="InterPro" id="IPR019758">
    <property type="entry name" value="Pept_S26A_signal_pept_1_CS"/>
</dbReference>
<dbReference type="SUPFAM" id="SSF51306">
    <property type="entry name" value="LexA/Signal peptidase"/>
    <property type="match status" value="1"/>
</dbReference>
<reference evidence="6" key="1">
    <citation type="journal article" date="2014" name="Front. Microbiol.">
        <title>High frequency of phylogenetically diverse reductive dehalogenase-homologous genes in deep subseafloor sedimentary metagenomes.</title>
        <authorList>
            <person name="Kawai M."/>
            <person name="Futagami T."/>
            <person name="Toyoda A."/>
            <person name="Takaki Y."/>
            <person name="Nishi S."/>
            <person name="Hori S."/>
            <person name="Arai W."/>
            <person name="Tsubouchi T."/>
            <person name="Morono Y."/>
            <person name="Uchiyama I."/>
            <person name="Ito T."/>
            <person name="Fujiyama A."/>
            <person name="Inagaki F."/>
            <person name="Takami H."/>
        </authorList>
    </citation>
    <scope>NUCLEOTIDE SEQUENCE</scope>
    <source>
        <strain evidence="6">Expedition CK06-06</strain>
    </source>
</reference>
<dbReference type="GO" id="GO:0004252">
    <property type="term" value="F:serine-type endopeptidase activity"/>
    <property type="evidence" value="ECO:0007669"/>
    <property type="project" value="InterPro"/>
</dbReference>
<dbReference type="GO" id="GO:0016020">
    <property type="term" value="C:membrane"/>
    <property type="evidence" value="ECO:0007669"/>
    <property type="project" value="InterPro"/>
</dbReference>
<dbReference type="InterPro" id="IPR000223">
    <property type="entry name" value="Pept_S26A_signal_pept_1"/>
</dbReference>
<gene>
    <name evidence="6" type="ORF">S01H1_32063</name>
</gene>
<dbReference type="Gene3D" id="2.10.109.10">
    <property type="entry name" value="Umud Fragment, subunit A"/>
    <property type="match status" value="1"/>
</dbReference>
<dbReference type="PROSITE" id="PS00761">
    <property type="entry name" value="SPASE_I_3"/>
    <property type="match status" value="1"/>
</dbReference>
<organism evidence="6">
    <name type="scientific">marine sediment metagenome</name>
    <dbReference type="NCBI Taxonomy" id="412755"/>
    <lineage>
        <taxon>unclassified sequences</taxon>
        <taxon>metagenomes</taxon>
        <taxon>ecological metagenomes</taxon>
    </lineage>
</organism>
<dbReference type="InterPro" id="IPR036286">
    <property type="entry name" value="LexA/Signal_pep-like_sf"/>
</dbReference>
<dbReference type="CDD" id="cd06530">
    <property type="entry name" value="S26_SPase_I"/>
    <property type="match status" value="1"/>
</dbReference>
<comment type="catalytic activity">
    <reaction evidence="1">
        <text>Cleavage of hydrophobic, N-terminal signal or leader sequences from secreted and periplasmic proteins.</text>
        <dbReference type="EC" id="3.4.21.89"/>
    </reaction>
</comment>
<dbReference type="PANTHER" id="PTHR43390">
    <property type="entry name" value="SIGNAL PEPTIDASE I"/>
    <property type="match status" value="1"/>
</dbReference>
<dbReference type="EC" id="3.4.21.89" evidence="3"/>
<evidence type="ECO:0000259" key="5">
    <source>
        <dbReference type="Pfam" id="PF10502"/>
    </source>
</evidence>
<comment type="similarity">
    <text evidence="2">Belongs to the peptidase S26 family.</text>
</comment>
<dbReference type="EMBL" id="BARS01019827">
    <property type="protein sequence ID" value="GAF95207.1"/>
    <property type="molecule type" value="Genomic_DNA"/>
</dbReference>
<dbReference type="PANTHER" id="PTHR43390:SF1">
    <property type="entry name" value="CHLOROPLAST PROCESSING PEPTIDASE"/>
    <property type="match status" value="1"/>
</dbReference>
<dbReference type="Pfam" id="PF10502">
    <property type="entry name" value="Peptidase_S26"/>
    <property type="match status" value="1"/>
</dbReference>
<protein>
    <recommendedName>
        <fullName evidence="3">signal peptidase I</fullName>
        <ecNumber evidence="3">3.4.21.89</ecNumber>
    </recommendedName>
</protein>
<proteinExistence type="inferred from homology"/>
<dbReference type="GO" id="GO:0006465">
    <property type="term" value="P:signal peptide processing"/>
    <property type="evidence" value="ECO:0007669"/>
    <property type="project" value="InterPro"/>
</dbReference>
<accession>X0U487</accession>
<keyword evidence="4" id="KW-0378">Hydrolase</keyword>
<evidence type="ECO:0000256" key="2">
    <source>
        <dbReference type="ARBA" id="ARBA00009370"/>
    </source>
</evidence>
<sequence>MSEAVETIVPAILIALLINLFLAQATRVYGQSMEPNLHSDQRLVVEKISYSFHEPRRGDIVVLKVPRAGSGLLIKRVIGLAGEKVEIKGGKVYINEQPQEERYLSQHPQRDMRATVVPPEHVFVLGDNRSFSNDSRAFGPVPLDNVVGRAWFSYWPPDQIGFVE</sequence>
<dbReference type="NCBIfam" id="TIGR02227">
    <property type="entry name" value="sigpep_I_bact"/>
    <property type="match status" value="1"/>
</dbReference>
<comment type="caution">
    <text evidence="6">The sequence shown here is derived from an EMBL/GenBank/DDBJ whole genome shotgun (WGS) entry which is preliminary data.</text>
</comment>
<evidence type="ECO:0000256" key="3">
    <source>
        <dbReference type="ARBA" id="ARBA00013208"/>
    </source>
</evidence>
<name>X0U487_9ZZZZ</name>
<evidence type="ECO:0000256" key="4">
    <source>
        <dbReference type="ARBA" id="ARBA00022801"/>
    </source>
</evidence>
<dbReference type="AlphaFoldDB" id="X0U487"/>
<feature type="domain" description="Peptidase S26" evidence="5">
    <location>
        <begin position="3"/>
        <end position="155"/>
    </location>
</feature>
<dbReference type="InterPro" id="IPR019533">
    <property type="entry name" value="Peptidase_S26"/>
</dbReference>